<feature type="transmembrane region" description="Helical" evidence="10">
    <location>
        <begin position="21"/>
        <end position="40"/>
    </location>
</feature>
<dbReference type="EMBL" id="SNWM01000001">
    <property type="protein sequence ID" value="TDO23812.1"/>
    <property type="molecule type" value="Genomic_DNA"/>
</dbReference>
<feature type="transmembrane region" description="Helical" evidence="10">
    <location>
        <begin position="118"/>
        <end position="137"/>
    </location>
</feature>
<dbReference type="Pfam" id="PF01758">
    <property type="entry name" value="SBF"/>
    <property type="match status" value="1"/>
</dbReference>
<dbReference type="PANTHER" id="PTHR43057">
    <property type="entry name" value="ARSENITE EFFLUX TRANSPORTER"/>
    <property type="match status" value="1"/>
</dbReference>
<evidence type="ECO:0000256" key="4">
    <source>
        <dbReference type="ARBA" id="ARBA00022475"/>
    </source>
</evidence>
<sequence>MSANSCAPAAERKRLGFLDRYLTLWIFIAMAIGVGVGYFIPSSTGAINSFSSGTTNIPLAIGLILMMYPPLAKVKYEKMGEVFKDTRVLTVSLILNWVIGPLFMFLLAITFLRDYPEYMVGLILIGLARCIAMVVVWNELAEGNREYAAGLIALNSIFQVLLYSIFAYIFITVLPPYFGLKSLEINITIGEIAKSVGIYLGLPFAMGIISRYALIKLKGEHWFQNKFIPLISPVTLIALLFTIVIMFSLKGRLIVQIPMDVVRIAVPLAIYFAIMFVISFFAGRYFGADYSRSTSIAFTATGNNFELAIAVSIGVFGINSGQAFAGVVGPLVEVPALIALVNLAFWFRKKFYSENSMSEN</sequence>
<evidence type="ECO:0000256" key="8">
    <source>
        <dbReference type="ARBA" id="ARBA00023136"/>
    </source>
</evidence>
<keyword evidence="4 9" id="KW-1003">Cell membrane</keyword>
<dbReference type="InterPro" id="IPR002657">
    <property type="entry name" value="BilAc:Na_symport/Acr3"/>
</dbReference>
<dbReference type="OrthoDB" id="9771457at2"/>
<dbReference type="PANTHER" id="PTHR43057:SF1">
    <property type="entry name" value="ARSENICAL-RESISTANCE PROTEIN 3"/>
    <property type="match status" value="1"/>
</dbReference>
<feature type="transmembrane region" description="Helical" evidence="10">
    <location>
        <begin position="295"/>
        <end position="318"/>
    </location>
</feature>
<dbReference type="GO" id="GO:0015297">
    <property type="term" value="F:antiporter activity"/>
    <property type="evidence" value="ECO:0007669"/>
    <property type="project" value="UniProtKB-UniRule"/>
</dbReference>
<dbReference type="GO" id="GO:0015105">
    <property type="term" value="F:arsenite transmembrane transporter activity"/>
    <property type="evidence" value="ECO:0007669"/>
    <property type="project" value="TreeGrafter"/>
</dbReference>
<dbReference type="GO" id="GO:0005886">
    <property type="term" value="C:plasma membrane"/>
    <property type="evidence" value="ECO:0007669"/>
    <property type="project" value="UniProtKB-SubCell"/>
</dbReference>
<evidence type="ECO:0000256" key="7">
    <source>
        <dbReference type="ARBA" id="ARBA00022989"/>
    </source>
</evidence>
<keyword evidence="3 9" id="KW-0813">Transport</keyword>
<keyword evidence="8 9" id="KW-0472">Membrane</keyword>
<keyword evidence="6" id="KW-0059">Arsenical resistance</keyword>
<comment type="subcellular location">
    <subcellularLocation>
        <location evidence="1 9">Cell membrane</location>
        <topology evidence="1 9">Multi-pass membrane protein</topology>
    </subcellularLocation>
</comment>
<organism evidence="11 12">
    <name type="scientific">Pedobacter duraquae</name>
    <dbReference type="NCBI Taxonomy" id="425511"/>
    <lineage>
        <taxon>Bacteria</taxon>
        <taxon>Pseudomonadati</taxon>
        <taxon>Bacteroidota</taxon>
        <taxon>Sphingobacteriia</taxon>
        <taxon>Sphingobacteriales</taxon>
        <taxon>Sphingobacteriaceae</taxon>
        <taxon>Pedobacter</taxon>
    </lineage>
</organism>
<proteinExistence type="inferred from homology"/>
<protein>
    <submittedName>
        <fullName evidence="11">ACR3 family arsenite transporter</fullName>
    </submittedName>
</protein>
<comment type="caution">
    <text evidence="11">The sequence shown here is derived from an EMBL/GenBank/DDBJ whole genome shotgun (WGS) entry which is preliminary data.</text>
</comment>
<dbReference type="NCBIfam" id="TIGR00832">
    <property type="entry name" value="acr3"/>
    <property type="match status" value="1"/>
</dbReference>
<evidence type="ECO:0000256" key="6">
    <source>
        <dbReference type="ARBA" id="ARBA00022849"/>
    </source>
</evidence>
<name>A0A4R6INK1_9SPHI</name>
<accession>A0A4R6INK1</accession>
<dbReference type="FunFam" id="1.20.1530.20:FF:000009">
    <property type="entry name" value="Arsenite transporter, ACR3 family"/>
    <property type="match status" value="1"/>
</dbReference>
<keyword evidence="7 9" id="KW-1133">Transmembrane helix</keyword>
<dbReference type="PIRSF" id="PIRSF005508">
    <property type="entry name" value="Acr3"/>
    <property type="match status" value="1"/>
</dbReference>
<dbReference type="InterPro" id="IPR004706">
    <property type="entry name" value="Arsenical-R_Acr3"/>
</dbReference>
<keyword evidence="12" id="KW-1185">Reference proteome</keyword>
<dbReference type="GO" id="GO:0015104">
    <property type="term" value="F:antimonite transmembrane transporter activity"/>
    <property type="evidence" value="ECO:0007669"/>
    <property type="project" value="TreeGrafter"/>
</dbReference>
<dbReference type="InterPro" id="IPR038770">
    <property type="entry name" value="Na+/solute_symporter_sf"/>
</dbReference>
<feature type="transmembrane region" description="Helical" evidence="10">
    <location>
        <begin position="324"/>
        <end position="347"/>
    </location>
</feature>
<evidence type="ECO:0000256" key="5">
    <source>
        <dbReference type="ARBA" id="ARBA00022692"/>
    </source>
</evidence>
<feature type="transmembrane region" description="Helical" evidence="10">
    <location>
        <begin position="261"/>
        <end position="283"/>
    </location>
</feature>
<gene>
    <name evidence="11" type="ORF">CLV32_0097</name>
</gene>
<evidence type="ECO:0000256" key="3">
    <source>
        <dbReference type="ARBA" id="ARBA00022448"/>
    </source>
</evidence>
<evidence type="ECO:0000256" key="2">
    <source>
        <dbReference type="ARBA" id="ARBA00010110"/>
    </source>
</evidence>
<feature type="transmembrane region" description="Helical" evidence="10">
    <location>
        <begin position="196"/>
        <end position="215"/>
    </location>
</feature>
<dbReference type="Proteomes" id="UP000295499">
    <property type="component" value="Unassembled WGS sequence"/>
</dbReference>
<reference evidence="11 12" key="1">
    <citation type="submission" date="2019-03" db="EMBL/GenBank/DDBJ databases">
        <title>Genomic Encyclopedia of Archaeal and Bacterial Type Strains, Phase II (KMG-II): from individual species to whole genera.</title>
        <authorList>
            <person name="Goeker M."/>
        </authorList>
    </citation>
    <scope>NUCLEOTIDE SEQUENCE [LARGE SCALE GENOMIC DNA]</scope>
    <source>
        <strain evidence="11 12">DSM 19034</strain>
    </source>
</reference>
<feature type="transmembrane region" description="Helical" evidence="10">
    <location>
        <begin position="227"/>
        <end position="249"/>
    </location>
</feature>
<dbReference type="GO" id="GO:0046685">
    <property type="term" value="P:response to arsenic-containing substance"/>
    <property type="evidence" value="ECO:0007669"/>
    <property type="project" value="UniProtKB-KW"/>
</dbReference>
<evidence type="ECO:0000256" key="9">
    <source>
        <dbReference type="PIRNR" id="PIRNR005508"/>
    </source>
</evidence>
<dbReference type="RefSeq" id="WP_133551354.1">
    <property type="nucleotide sequence ID" value="NZ_SNWM01000001.1"/>
</dbReference>
<feature type="transmembrane region" description="Helical" evidence="10">
    <location>
        <begin position="149"/>
        <end position="171"/>
    </location>
</feature>
<dbReference type="AlphaFoldDB" id="A0A4R6INK1"/>
<evidence type="ECO:0000313" key="11">
    <source>
        <dbReference type="EMBL" id="TDO23812.1"/>
    </source>
</evidence>
<dbReference type="Gene3D" id="1.20.1530.20">
    <property type="match status" value="1"/>
</dbReference>
<evidence type="ECO:0000313" key="12">
    <source>
        <dbReference type="Proteomes" id="UP000295499"/>
    </source>
</evidence>
<evidence type="ECO:0000256" key="10">
    <source>
        <dbReference type="SAM" id="Phobius"/>
    </source>
</evidence>
<comment type="similarity">
    <text evidence="2 9">Belongs to the arsenical resistance-3 (ACR3) (TC 2.A.59) family.</text>
</comment>
<evidence type="ECO:0000256" key="1">
    <source>
        <dbReference type="ARBA" id="ARBA00004651"/>
    </source>
</evidence>
<feature type="transmembrane region" description="Helical" evidence="10">
    <location>
        <begin position="88"/>
        <end position="112"/>
    </location>
</feature>
<feature type="transmembrane region" description="Helical" evidence="10">
    <location>
        <begin position="46"/>
        <end position="68"/>
    </location>
</feature>
<keyword evidence="5 9" id="KW-0812">Transmembrane</keyword>